<evidence type="ECO:0000256" key="2">
    <source>
        <dbReference type="ARBA" id="ARBA00023125"/>
    </source>
</evidence>
<dbReference type="InterPro" id="IPR018060">
    <property type="entry name" value="HTH_AraC"/>
</dbReference>
<name>A0A5P9NKY7_9GAMM</name>
<dbReference type="GO" id="GO:0003700">
    <property type="term" value="F:DNA-binding transcription factor activity"/>
    <property type="evidence" value="ECO:0007669"/>
    <property type="project" value="InterPro"/>
</dbReference>
<dbReference type="Pfam" id="PF12625">
    <property type="entry name" value="Arabinose_bd"/>
    <property type="match status" value="1"/>
</dbReference>
<reference evidence="5 6" key="1">
    <citation type="submission" date="2019-02" db="EMBL/GenBank/DDBJ databases">
        <authorList>
            <person name="Li S.-H."/>
        </authorList>
    </citation>
    <scope>NUCLEOTIDE SEQUENCE [LARGE SCALE GENOMIC DNA]</scope>
    <source>
        <strain evidence="5 6">IMCC14385</strain>
    </source>
</reference>
<keyword evidence="3" id="KW-0804">Transcription</keyword>
<keyword evidence="6" id="KW-1185">Reference proteome</keyword>
<dbReference type="GO" id="GO:0005829">
    <property type="term" value="C:cytosol"/>
    <property type="evidence" value="ECO:0007669"/>
    <property type="project" value="TreeGrafter"/>
</dbReference>
<keyword evidence="1" id="KW-0805">Transcription regulation</keyword>
<dbReference type="InterPro" id="IPR032687">
    <property type="entry name" value="AraC-type_N"/>
</dbReference>
<accession>A0A5P9NKY7</accession>
<dbReference type="Gene3D" id="1.10.10.60">
    <property type="entry name" value="Homeodomain-like"/>
    <property type="match status" value="1"/>
</dbReference>
<evidence type="ECO:0000313" key="5">
    <source>
        <dbReference type="EMBL" id="QFU76156.1"/>
    </source>
</evidence>
<evidence type="ECO:0000313" key="6">
    <source>
        <dbReference type="Proteomes" id="UP000326287"/>
    </source>
</evidence>
<dbReference type="SMART" id="SM00342">
    <property type="entry name" value="HTH_ARAC"/>
    <property type="match status" value="1"/>
</dbReference>
<dbReference type="PANTHER" id="PTHR47894">
    <property type="entry name" value="HTH-TYPE TRANSCRIPTIONAL REGULATOR GADX"/>
    <property type="match status" value="1"/>
</dbReference>
<dbReference type="EMBL" id="CP036422">
    <property type="protein sequence ID" value="QFU76156.1"/>
    <property type="molecule type" value="Genomic_DNA"/>
</dbReference>
<keyword evidence="2" id="KW-0238">DNA-binding</keyword>
<evidence type="ECO:0000256" key="3">
    <source>
        <dbReference type="ARBA" id="ARBA00023163"/>
    </source>
</evidence>
<organism evidence="5 6">
    <name type="scientific">Halioglobus maricola</name>
    <dbReference type="NCBI Taxonomy" id="2601894"/>
    <lineage>
        <taxon>Bacteria</taxon>
        <taxon>Pseudomonadati</taxon>
        <taxon>Pseudomonadota</taxon>
        <taxon>Gammaproteobacteria</taxon>
        <taxon>Cellvibrionales</taxon>
        <taxon>Halieaceae</taxon>
        <taxon>Halioglobus</taxon>
    </lineage>
</organism>
<gene>
    <name evidence="5" type="ORF">EY643_11055</name>
</gene>
<evidence type="ECO:0000259" key="4">
    <source>
        <dbReference type="PROSITE" id="PS01124"/>
    </source>
</evidence>
<feature type="domain" description="HTH araC/xylS-type" evidence="4">
    <location>
        <begin position="248"/>
        <end position="346"/>
    </location>
</feature>
<sequence length="354" mass="40350">MNSMPLKTLTTLLRVVREQGYPVEQALLHIGLEFNPLEDDPASLPTQIPTDCYSRLYGLLMELLQDEAFGLGQEYHSPPGTFRMMCLFVIHCPTLEQALRRAREFYDYCDQFRDSEHHDGPLFVPQGESGNVLCVLERGSPSQQNRAHIGHANVLLMMFRFYSWLIGRELPLQEVRVRANEPAQSQPYEAIFGCPVRFGTDHSGLVMSNNVLQLPIVQTEDSLREFLRQAPYHLVKRETPGSLNPLTQKIKQLLTEHSNQKLPNASEIALTLNMSPRTLHRKLTSEGTSFQQLKDDFRRELAVHYMNRPELTLDAIAAVMGFQDNSAFYRSFKKWTGVSPGRYRATMLAGEANP</sequence>
<dbReference type="SUPFAM" id="SSF46689">
    <property type="entry name" value="Homeodomain-like"/>
    <property type="match status" value="1"/>
</dbReference>
<proteinExistence type="predicted"/>
<protein>
    <submittedName>
        <fullName evidence="5">AraC family transcriptional regulator</fullName>
    </submittedName>
</protein>
<dbReference type="InterPro" id="IPR009057">
    <property type="entry name" value="Homeodomain-like_sf"/>
</dbReference>
<evidence type="ECO:0000256" key="1">
    <source>
        <dbReference type="ARBA" id="ARBA00023015"/>
    </source>
</evidence>
<dbReference type="PANTHER" id="PTHR47894:SF1">
    <property type="entry name" value="HTH-TYPE TRANSCRIPTIONAL REGULATOR VQSM"/>
    <property type="match status" value="1"/>
</dbReference>
<dbReference type="OrthoDB" id="5582699at2"/>
<dbReference type="KEGG" id="halc:EY643_11055"/>
<dbReference type="PROSITE" id="PS01124">
    <property type="entry name" value="HTH_ARAC_FAMILY_2"/>
    <property type="match status" value="1"/>
</dbReference>
<dbReference type="Proteomes" id="UP000326287">
    <property type="component" value="Chromosome"/>
</dbReference>
<dbReference type="AlphaFoldDB" id="A0A5P9NKY7"/>
<dbReference type="GO" id="GO:0000976">
    <property type="term" value="F:transcription cis-regulatory region binding"/>
    <property type="evidence" value="ECO:0007669"/>
    <property type="project" value="TreeGrafter"/>
</dbReference>
<dbReference type="Pfam" id="PF12833">
    <property type="entry name" value="HTH_18"/>
    <property type="match status" value="1"/>
</dbReference>